<evidence type="ECO:0000256" key="6">
    <source>
        <dbReference type="ARBA" id="ARBA00022679"/>
    </source>
</evidence>
<keyword evidence="6 16" id="KW-0808">Transferase</keyword>
<gene>
    <name evidence="16" type="ORF">ZOSMA_490G00060</name>
</gene>
<feature type="domain" description="Galectin" evidence="15">
    <location>
        <begin position="155"/>
        <end position="370"/>
    </location>
</feature>
<evidence type="ECO:0000256" key="14">
    <source>
        <dbReference type="SAM" id="Phobius"/>
    </source>
</evidence>
<dbReference type="Proteomes" id="UP000036987">
    <property type="component" value="Unassembled WGS sequence"/>
</dbReference>
<dbReference type="EMBL" id="LFYR01001411">
    <property type="protein sequence ID" value="KMZ62080.1"/>
    <property type="molecule type" value="Genomic_DNA"/>
</dbReference>
<dbReference type="GO" id="GO:1990714">
    <property type="term" value="F:hydroxyproline O-galactosyltransferase activity"/>
    <property type="evidence" value="ECO:0000318"/>
    <property type="project" value="GO_Central"/>
</dbReference>
<dbReference type="Gene3D" id="2.60.120.200">
    <property type="match status" value="1"/>
</dbReference>
<dbReference type="FunFam" id="3.90.550.50:FF:000005">
    <property type="entry name" value="Hydroxyproline O-galactosyltransferase"/>
    <property type="match status" value="1"/>
</dbReference>
<evidence type="ECO:0000256" key="9">
    <source>
        <dbReference type="ARBA" id="ARBA00022989"/>
    </source>
</evidence>
<comment type="caution">
    <text evidence="16">The sequence shown here is derived from an EMBL/GenBank/DDBJ whole genome shotgun (WGS) entry which is preliminary data.</text>
</comment>
<feature type="transmembrane region" description="Helical" evidence="14">
    <location>
        <begin position="9"/>
        <end position="30"/>
    </location>
</feature>
<organism evidence="16 17">
    <name type="scientific">Zostera marina</name>
    <name type="common">Eelgrass</name>
    <dbReference type="NCBI Taxonomy" id="29655"/>
    <lineage>
        <taxon>Eukaryota</taxon>
        <taxon>Viridiplantae</taxon>
        <taxon>Streptophyta</taxon>
        <taxon>Embryophyta</taxon>
        <taxon>Tracheophyta</taxon>
        <taxon>Spermatophyta</taxon>
        <taxon>Magnoliopsida</taxon>
        <taxon>Liliopsida</taxon>
        <taxon>Zosteraceae</taxon>
        <taxon>Zostera</taxon>
    </lineage>
</organism>
<keyword evidence="9 14" id="KW-1133">Transmembrane helix</keyword>
<keyword evidence="7 14" id="KW-0812">Transmembrane</keyword>
<keyword evidence="5 16" id="KW-0328">Glycosyltransferase</keyword>
<evidence type="ECO:0000256" key="5">
    <source>
        <dbReference type="ARBA" id="ARBA00022676"/>
    </source>
</evidence>
<sequence>MKRPIINPTFLLIISIIYFLCFTFQFPFLFSSSSIASSSTFTTTTPTTTTAAFTTATTSPPRVLLSSDPIASPFTLTISPLSLPSSLSANSASLYESAIDAWAVGKSLLSSLPPPSQSQSISSPPNQHRNLSQSSSSSCFDSVVITGAEIRGIVNVLPLPCGLTLGSQITVVGTPHKPHYESDPKITARKVGGRQVGGMVLQFMMELRGLGVENEDGMTTRILHVNPRLVGDWSGKPVIEMNTAYRTQWGRSHRCEGWKSRDDEELVDDLLKCEKWIREEYEQQDEANTLWWLNHLIGKTNNKEFPFQWPFPFTQDRMFVITISAGVEGYHINVDGRHVASFPYRTGFDLEDATELALHGDVDVHSVFAGSLPSSHPSFSKQSFLELSTQYQAPPLPTKPIELFVGILSAGNHFAERMALRKTWLQYVSSSQTIVARFFVAMHGRKEVNVEIKKEAEFFGDIVLVPYLDNYDLVVLKTVAICDYGVRVLSAKYVMKCDDDTFVNMDSVVRDLRKMPHDRSLYIGNINYDHQPLRQGKWAVTYEEWPELSYPPYANGPGYIVTADIAKFVRSEFENNKLRLFKMEDVSMGLWVAQFNNSIQVEYVHNQKFCQFGCIDNYYIAHYQSARQMLCLWDKLLHGRTECCNAN</sequence>
<evidence type="ECO:0000256" key="2">
    <source>
        <dbReference type="ARBA" id="ARBA00004323"/>
    </source>
</evidence>
<dbReference type="Pfam" id="PF01762">
    <property type="entry name" value="Galactosyl_T"/>
    <property type="match status" value="1"/>
</dbReference>
<feature type="region of interest" description="Disordered" evidence="13">
    <location>
        <begin position="114"/>
        <end position="135"/>
    </location>
</feature>
<dbReference type="Pfam" id="PF00337">
    <property type="entry name" value="Gal-bind_lectin"/>
    <property type="match status" value="1"/>
</dbReference>
<dbReference type="AlphaFoldDB" id="A0A0K9P1J8"/>
<accession>A0A0K9P1J8</accession>
<evidence type="ECO:0000313" key="16">
    <source>
        <dbReference type="EMBL" id="KMZ62080.1"/>
    </source>
</evidence>
<evidence type="ECO:0000313" key="17">
    <source>
        <dbReference type="Proteomes" id="UP000036987"/>
    </source>
</evidence>
<evidence type="ECO:0000256" key="1">
    <source>
        <dbReference type="ARBA" id="ARBA00001936"/>
    </source>
</evidence>
<dbReference type="PANTHER" id="PTHR11214:SF369">
    <property type="entry name" value="HYDROXYPROLINE O-GALACTOSYLTRANSFERASE GALT6-LIKE"/>
    <property type="match status" value="1"/>
</dbReference>
<comment type="cofactor">
    <cofactor evidence="1">
        <name>Mn(2+)</name>
        <dbReference type="ChEBI" id="CHEBI:29035"/>
    </cofactor>
</comment>
<dbReference type="InterPro" id="IPR002659">
    <property type="entry name" value="Glyco_trans_31"/>
</dbReference>
<keyword evidence="8" id="KW-0735">Signal-anchor</keyword>
<evidence type="ECO:0000256" key="13">
    <source>
        <dbReference type="SAM" id="MobiDB-lite"/>
    </source>
</evidence>
<keyword evidence="11 14" id="KW-0472">Membrane</keyword>
<feature type="compositionally biased region" description="Low complexity" evidence="13">
    <location>
        <begin position="114"/>
        <end position="125"/>
    </location>
</feature>
<evidence type="ECO:0000256" key="7">
    <source>
        <dbReference type="ARBA" id="ARBA00022692"/>
    </source>
</evidence>
<keyword evidence="10" id="KW-0333">Golgi apparatus</keyword>
<dbReference type="PROSITE" id="PS51304">
    <property type="entry name" value="GALECTIN"/>
    <property type="match status" value="1"/>
</dbReference>
<reference evidence="17" key="1">
    <citation type="journal article" date="2016" name="Nature">
        <title>The genome of the seagrass Zostera marina reveals angiosperm adaptation to the sea.</title>
        <authorList>
            <person name="Olsen J.L."/>
            <person name="Rouze P."/>
            <person name="Verhelst B."/>
            <person name="Lin Y.-C."/>
            <person name="Bayer T."/>
            <person name="Collen J."/>
            <person name="Dattolo E."/>
            <person name="De Paoli E."/>
            <person name="Dittami S."/>
            <person name="Maumus F."/>
            <person name="Michel G."/>
            <person name="Kersting A."/>
            <person name="Lauritano C."/>
            <person name="Lohaus R."/>
            <person name="Toepel M."/>
            <person name="Tonon T."/>
            <person name="Vanneste K."/>
            <person name="Amirebrahimi M."/>
            <person name="Brakel J."/>
            <person name="Bostroem C."/>
            <person name="Chovatia M."/>
            <person name="Grimwood J."/>
            <person name="Jenkins J.W."/>
            <person name="Jueterbock A."/>
            <person name="Mraz A."/>
            <person name="Stam W.T."/>
            <person name="Tice H."/>
            <person name="Bornberg-Bauer E."/>
            <person name="Green P.J."/>
            <person name="Pearson G.A."/>
            <person name="Procaccini G."/>
            <person name="Duarte C.M."/>
            <person name="Schmutz J."/>
            <person name="Reusch T.B.H."/>
            <person name="Van de Peer Y."/>
        </authorList>
    </citation>
    <scope>NUCLEOTIDE SEQUENCE [LARGE SCALE GENOMIC DNA]</scope>
    <source>
        <strain evidence="17">cv. Finnish</strain>
    </source>
</reference>
<keyword evidence="12" id="KW-0464">Manganese</keyword>
<comment type="subcellular location">
    <subcellularLocation>
        <location evidence="2">Golgi apparatus membrane</location>
        <topology evidence="2">Single-pass type II membrane protein</topology>
    </subcellularLocation>
</comment>
<dbReference type="UniPathway" id="UPA00378"/>
<dbReference type="Gene3D" id="3.90.550.50">
    <property type="match status" value="1"/>
</dbReference>
<evidence type="ECO:0000256" key="11">
    <source>
        <dbReference type="ARBA" id="ARBA00023136"/>
    </source>
</evidence>
<comment type="similarity">
    <text evidence="4">Belongs to the glycosyltransferase 31 family.</text>
</comment>
<dbReference type="SMART" id="SM00908">
    <property type="entry name" value="Gal-bind_lectin"/>
    <property type="match status" value="1"/>
</dbReference>
<dbReference type="GO" id="GO:0000139">
    <property type="term" value="C:Golgi membrane"/>
    <property type="evidence" value="ECO:0000318"/>
    <property type="project" value="GO_Central"/>
</dbReference>
<evidence type="ECO:0000259" key="15">
    <source>
        <dbReference type="PROSITE" id="PS51304"/>
    </source>
</evidence>
<proteinExistence type="inferred from homology"/>
<comment type="pathway">
    <text evidence="3">Protein modification; protein glycosylation.</text>
</comment>
<dbReference type="GO" id="GO:1901137">
    <property type="term" value="P:carbohydrate derivative biosynthetic process"/>
    <property type="evidence" value="ECO:0007669"/>
    <property type="project" value="UniProtKB-ARBA"/>
</dbReference>
<evidence type="ECO:0000256" key="3">
    <source>
        <dbReference type="ARBA" id="ARBA00004922"/>
    </source>
</evidence>
<dbReference type="SUPFAM" id="SSF49899">
    <property type="entry name" value="Concanavalin A-like lectins/glucanases"/>
    <property type="match status" value="1"/>
</dbReference>
<dbReference type="PANTHER" id="PTHR11214">
    <property type="entry name" value="BETA-1,3-N-ACETYLGLUCOSAMINYLTRANSFERASE"/>
    <property type="match status" value="1"/>
</dbReference>
<evidence type="ECO:0000256" key="12">
    <source>
        <dbReference type="ARBA" id="ARBA00023211"/>
    </source>
</evidence>
<evidence type="ECO:0000256" key="4">
    <source>
        <dbReference type="ARBA" id="ARBA00008661"/>
    </source>
</evidence>
<evidence type="ECO:0000256" key="8">
    <source>
        <dbReference type="ARBA" id="ARBA00022968"/>
    </source>
</evidence>
<protein>
    <submittedName>
        <fullName evidence="16">N-glycan beta-1,3-galactosyltransferase, family GT31</fullName>
    </submittedName>
</protein>
<dbReference type="STRING" id="29655.A0A0K9P1J8"/>
<evidence type="ECO:0000256" key="10">
    <source>
        <dbReference type="ARBA" id="ARBA00023034"/>
    </source>
</evidence>
<name>A0A0K9P1J8_ZOSMR</name>
<keyword evidence="17" id="KW-1185">Reference proteome</keyword>
<dbReference type="CDD" id="cd00070">
    <property type="entry name" value="GLECT"/>
    <property type="match status" value="1"/>
</dbReference>
<dbReference type="InterPro" id="IPR013320">
    <property type="entry name" value="ConA-like_dom_sf"/>
</dbReference>
<dbReference type="OrthoDB" id="2139606at2759"/>
<dbReference type="InterPro" id="IPR001079">
    <property type="entry name" value="Galectin_CRD"/>
</dbReference>
<dbReference type="GO" id="GO:0030246">
    <property type="term" value="F:carbohydrate binding"/>
    <property type="evidence" value="ECO:0007669"/>
    <property type="project" value="InterPro"/>
</dbReference>